<dbReference type="PRINTS" id="PR00719">
    <property type="entry name" value="LMWPTPASE"/>
</dbReference>
<dbReference type="PANTHER" id="PTHR11717">
    <property type="entry name" value="LOW MOLECULAR WEIGHT PROTEIN TYROSINE PHOSPHATASE"/>
    <property type="match status" value="1"/>
</dbReference>
<keyword evidence="6" id="KW-1185">Reference proteome</keyword>
<sequence>MYRVLFVCTGNTCRSPMAEALFRRKLEEQGVSNIEVRSAGVAAVDGSPASHGALEALRQRQIQGDKHRSQMFTEELGQWADLILTMTSSHKILLGDRFPQYLDKMFTLKEFVGDSDHDISDPFGGNQSVYEDAAQQIERAVSKLVEMMKQG</sequence>
<dbReference type="EMBL" id="JBHSHC010000104">
    <property type="protein sequence ID" value="MFC4768421.1"/>
    <property type="molecule type" value="Genomic_DNA"/>
</dbReference>
<gene>
    <name evidence="5" type="ORF">ACFO8Q_13810</name>
</gene>
<evidence type="ECO:0000313" key="5">
    <source>
        <dbReference type="EMBL" id="MFC4768421.1"/>
    </source>
</evidence>
<dbReference type="PANTHER" id="PTHR11717:SF31">
    <property type="entry name" value="LOW MOLECULAR WEIGHT PROTEIN-TYROSINE-PHOSPHATASE ETP-RELATED"/>
    <property type="match status" value="1"/>
</dbReference>
<evidence type="ECO:0000256" key="3">
    <source>
        <dbReference type="ARBA" id="ARBA00022912"/>
    </source>
</evidence>
<evidence type="ECO:0000313" key="6">
    <source>
        <dbReference type="Proteomes" id="UP001596002"/>
    </source>
</evidence>
<accession>A0ABV9Q1L9</accession>
<dbReference type="Proteomes" id="UP001596002">
    <property type="component" value="Unassembled WGS sequence"/>
</dbReference>
<dbReference type="Gene3D" id="3.40.50.2300">
    <property type="match status" value="1"/>
</dbReference>
<comment type="similarity">
    <text evidence="1">Belongs to the low molecular weight phosphotyrosine protein phosphatase family.</text>
</comment>
<dbReference type="InterPro" id="IPR036196">
    <property type="entry name" value="Ptyr_pPase_sf"/>
</dbReference>
<evidence type="ECO:0000259" key="4">
    <source>
        <dbReference type="SMART" id="SM00226"/>
    </source>
</evidence>
<evidence type="ECO:0000256" key="2">
    <source>
        <dbReference type="ARBA" id="ARBA00022801"/>
    </source>
</evidence>
<organism evidence="5 6">
    <name type="scientific">Effusibacillus consociatus</name>
    <dbReference type="NCBI Taxonomy" id="1117041"/>
    <lineage>
        <taxon>Bacteria</taxon>
        <taxon>Bacillati</taxon>
        <taxon>Bacillota</taxon>
        <taxon>Bacilli</taxon>
        <taxon>Bacillales</taxon>
        <taxon>Alicyclobacillaceae</taxon>
        <taxon>Effusibacillus</taxon>
    </lineage>
</organism>
<evidence type="ECO:0000256" key="1">
    <source>
        <dbReference type="ARBA" id="ARBA00011063"/>
    </source>
</evidence>
<name>A0ABV9Q1L9_9BACL</name>
<dbReference type="RefSeq" id="WP_380026375.1">
    <property type="nucleotide sequence ID" value="NZ_JBHSHC010000104.1"/>
</dbReference>
<dbReference type="SUPFAM" id="SSF52788">
    <property type="entry name" value="Phosphotyrosine protein phosphatases I"/>
    <property type="match status" value="1"/>
</dbReference>
<dbReference type="InterPro" id="IPR050438">
    <property type="entry name" value="LMW_PTPase"/>
</dbReference>
<dbReference type="CDD" id="cd16344">
    <property type="entry name" value="LMWPAP"/>
    <property type="match status" value="1"/>
</dbReference>
<dbReference type="SMART" id="SM00226">
    <property type="entry name" value="LMWPc"/>
    <property type="match status" value="1"/>
</dbReference>
<comment type="caution">
    <text evidence="5">The sequence shown here is derived from an EMBL/GenBank/DDBJ whole genome shotgun (WGS) entry which is preliminary data.</text>
</comment>
<keyword evidence="2" id="KW-0378">Hydrolase</keyword>
<dbReference type="Pfam" id="PF01451">
    <property type="entry name" value="LMWPc"/>
    <property type="match status" value="1"/>
</dbReference>
<dbReference type="InterPro" id="IPR023485">
    <property type="entry name" value="Ptyr_pPase"/>
</dbReference>
<feature type="domain" description="Phosphotyrosine protein phosphatase I" evidence="4">
    <location>
        <begin position="2"/>
        <end position="147"/>
    </location>
</feature>
<protein>
    <submittedName>
        <fullName evidence="5">Low molecular weight protein arginine phosphatase</fullName>
    </submittedName>
</protein>
<proteinExistence type="inferred from homology"/>
<dbReference type="InterPro" id="IPR017867">
    <property type="entry name" value="Tyr_phospatase_low_mol_wt"/>
</dbReference>
<reference evidence="6" key="1">
    <citation type="journal article" date="2019" name="Int. J. Syst. Evol. Microbiol.">
        <title>The Global Catalogue of Microorganisms (GCM) 10K type strain sequencing project: providing services to taxonomists for standard genome sequencing and annotation.</title>
        <authorList>
            <consortium name="The Broad Institute Genomics Platform"/>
            <consortium name="The Broad Institute Genome Sequencing Center for Infectious Disease"/>
            <person name="Wu L."/>
            <person name="Ma J."/>
        </authorList>
    </citation>
    <scope>NUCLEOTIDE SEQUENCE [LARGE SCALE GENOMIC DNA]</scope>
    <source>
        <strain evidence="6">WYCCWR 12678</strain>
    </source>
</reference>
<keyword evidence="3" id="KW-0904">Protein phosphatase</keyword>